<dbReference type="GO" id="GO:0003677">
    <property type="term" value="F:DNA binding"/>
    <property type="evidence" value="ECO:0007669"/>
    <property type="project" value="UniProtKB-KW"/>
</dbReference>
<dbReference type="eggNOG" id="COG0675">
    <property type="taxonomic scope" value="Bacteria"/>
</dbReference>
<dbReference type="Pfam" id="PF07282">
    <property type="entry name" value="Cas12f1-like_TNB"/>
    <property type="match status" value="1"/>
</dbReference>
<evidence type="ECO:0000313" key="8">
    <source>
        <dbReference type="Proteomes" id="UP000007102"/>
    </source>
</evidence>
<reference evidence="8" key="2">
    <citation type="submission" date="2011-02" db="EMBL/GenBank/DDBJ databases">
        <title>The complete genome of Desulfurobacterium thermolithotrophum DSM 11699.</title>
        <authorList>
            <consortium name="US DOE Joint Genome Institute (JGI-PGF)"/>
            <person name="Lucas S."/>
            <person name="Copeland A."/>
            <person name="Lapidus A."/>
            <person name="Bruce D."/>
            <person name="Goodwin L."/>
            <person name="Pitluck S."/>
            <person name="Kyrpides N."/>
            <person name="Mavromatis K."/>
            <person name="Pagani I."/>
            <person name="Ivanova N."/>
            <person name="Mikhailova N."/>
            <person name="Daligault H."/>
            <person name="Detter J.C."/>
            <person name="Tapia R."/>
            <person name="Han C."/>
            <person name="Land M."/>
            <person name="Hauser L."/>
            <person name="Markowitz V."/>
            <person name="Cheng J.-F."/>
            <person name="Hugenholtz P."/>
            <person name="Woyke T."/>
            <person name="Wu D."/>
            <person name="Spring S."/>
            <person name="Brambilla E."/>
            <person name="Klenk H.-P."/>
            <person name="Eisen J.A."/>
        </authorList>
    </citation>
    <scope>NUCLEOTIDE SEQUENCE [LARGE SCALE GENOMIC DNA]</scope>
    <source>
        <strain evidence="8">DSM 11699 / BSA</strain>
    </source>
</reference>
<keyword evidence="2" id="KW-0815">Transposition</keyword>
<dbReference type="OrthoDB" id="9868at2"/>
<feature type="domain" description="Cas12f1-like TNB" evidence="6">
    <location>
        <begin position="327"/>
        <end position="377"/>
    </location>
</feature>
<dbReference type="EMBL" id="CP002543">
    <property type="protein sequence ID" value="ADY73222.1"/>
    <property type="molecule type" value="Genomic_DNA"/>
</dbReference>
<sequence length="421" mass="48737">MKKAEKIKKTLKETKGKRKNQVGKVYQIKLQNLSKQDEENLNRLFLEAKWLYNYIVADIKNRLNSTAWKLKEVKIKTPKEIEKREIKTLSSQMRQGIVDRIKHSLKALRKAKEKGLKVGKLQFKSEVRSIPLKQYGITYKISRDRNRVKIQGIKKKFRVLGLHQIPQNTEIANGILVKKSSGYYLYVTCYLPKNEVVEEIRRNRIPKAVGIDLGIKDQLTLSTGEKISWYIPETGRIKKLQKRLLKKQKGSNNYRKIKFLIQKEWEYIQNKRKDTLNKVVSHLKKFCLIAVQDDPIKSWHEGLFGRQVQNTGIGGITARLRNLATLIPVVFVDRYTPTTQTCSKCGNRQKIPLSERVFKCEVCGFELDRDWKSAIEILKEGLRKIKGEGKLLKTLPVDCGEVKPVERATALVEAGSLPLKW</sequence>
<evidence type="ECO:0000256" key="1">
    <source>
        <dbReference type="ARBA" id="ARBA00008761"/>
    </source>
</evidence>
<evidence type="ECO:0000313" key="7">
    <source>
        <dbReference type="EMBL" id="ADY73222.1"/>
    </source>
</evidence>
<dbReference type="Proteomes" id="UP000007102">
    <property type="component" value="Chromosome"/>
</dbReference>
<dbReference type="InParanoid" id="F0S300"/>
<dbReference type="STRING" id="868864.Dester_0571"/>
<dbReference type="GO" id="GO:0006310">
    <property type="term" value="P:DNA recombination"/>
    <property type="evidence" value="ECO:0007669"/>
    <property type="project" value="UniProtKB-KW"/>
</dbReference>
<evidence type="ECO:0000256" key="2">
    <source>
        <dbReference type="ARBA" id="ARBA00022578"/>
    </source>
</evidence>
<dbReference type="InterPro" id="IPR001959">
    <property type="entry name" value="Transposase"/>
</dbReference>
<accession>F0S300</accession>
<dbReference type="HOGENOM" id="CLU_052946_0_0_0"/>
<evidence type="ECO:0000259" key="5">
    <source>
        <dbReference type="Pfam" id="PF01385"/>
    </source>
</evidence>
<dbReference type="NCBIfam" id="NF040570">
    <property type="entry name" value="guided_TnpB"/>
    <property type="match status" value="1"/>
</dbReference>
<dbReference type="AlphaFoldDB" id="F0S300"/>
<keyword evidence="4" id="KW-0233">DNA recombination</keyword>
<dbReference type="Pfam" id="PF01385">
    <property type="entry name" value="OrfB_IS605"/>
    <property type="match status" value="1"/>
</dbReference>
<name>F0S300_DESTD</name>
<reference evidence="7 8" key="1">
    <citation type="journal article" date="2011" name="Stand. Genomic Sci.">
        <title>Complete genome sequence of the thermophilic sulfur-reducer Desulfurobacterium thermolithotrophum type strain (BSA(T)) from a deep-sea hydrothermal vent.</title>
        <authorList>
            <person name="Goker M."/>
            <person name="Daligault H."/>
            <person name="Mwirichia R."/>
            <person name="Lapidus A."/>
            <person name="Lucas S."/>
            <person name="Deshpande S."/>
            <person name="Pagani I."/>
            <person name="Tapia R."/>
            <person name="Cheng J.F."/>
            <person name="Goodwin L."/>
            <person name="Pitluck S."/>
            <person name="Liolios K."/>
            <person name="Ivanova N."/>
            <person name="Mavromatis K."/>
            <person name="Mikhailova N."/>
            <person name="Pati A."/>
            <person name="Chen A."/>
            <person name="Palaniappan K."/>
            <person name="Han C."/>
            <person name="Land M."/>
            <person name="Hauser L."/>
            <person name="Pan C."/>
            <person name="Brambilla E.M."/>
            <person name="Rohde M."/>
            <person name="Spring S."/>
            <person name="Sikorski J."/>
            <person name="Wirth R."/>
            <person name="Detter J.C."/>
            <person name="Woyke T."/>
            <person name="Bristow J."/>
            <person name="Eisen J.A."/>
            <person name="Markowitz V."/>
            <person name="Hugenholtz P."/>
            <person name="Kyrpides N.C."/>
            <person name="Klenk H.P."/>
        </authorList>
    </citation>
    <scope>NUCLEOTIDE SEQUENCE [LARGE SCALE GENOMIC DNA]</scope>
    <source>
        <strain evidence="8">DSM 11699 / BSA</strain>
    </source>
</reference>
<gene>
    <name evidence="7" type="ordered locus">Dester_0571</name>
</gene>
<proteinExistence type="inferred from homology"/>
<evidence type="ECO:0000259" key="6">
    <source>
        <dbReference type="Pfam" id="PF07282"/>
    </source>
</evidence>
<keyword evidence="8" id="KW-1185">Reference proteome</keyword>
<comment type="similarity">
    <text evidence="1">In the C-terminal section; belongs to the transposase 35 family.</text>
</comment>
<dbReference type="GO" id="GO:0032196">
    <property type="term" value="P:transposition"/>
    <property type="evidence" value="ECO:0007669"/>
    <property type="project" value="UniProtKB-KW"/>
</dbReference>
<keyword evidence="3" id="KW-0238">DNA-binding</keyword>
<dbReference type="KEGG" id="dte:Dester_0571"/>
<organism evidence="7 8">
    <name type="scientific">Desulfurobacterium thermolithotrophum (strain DSM 11699 / BSA)</name>
    <dbReference type="NCBI Taxonomy" id="868864"/>
    <lineage>
        <taxon>Bacteria</taxon>
        <taxon>Pseudomonadati</taxon>
        <taxon>Aquificota</taxon>
        <taxon>Aquificia</taxon>
        <taxon>Desulfurobacteriales</taxon>
        <taxon>Desulfurobacteriaceae</taxon>
        <taxon>Desulfurobacterium</taxon>
    </lineage>
</organism>
<feature type="domain" description="Probable transposase IS891/IS1136/IS1341" evidence="5">
    <location>
        <begin position="200"/>
        <end position="285"/>
    </location>
</feature>
<evidence type="ECO:0000256" key="3">
    <source>
        <dbReference type="ARBA" id="ARBA00023125"/>
    </source>
</evidence>
<evidence type="ECO:0000256" key="4">
    <source>
        <dbReference type="ARBA" id="ARBA00023172"/>
    </source>
</evidence>
<dbReference type="InterPro" id="IPR010095">
    <property type="entry name" value="Cas12f1-like_TNB"/>
</dbReference>
<protein>
    <submittedName>
        <fullName evidence="7">Transposase IS605 OrfB</fullName>
    </submittedName>
</protein>